<evidence type="ECO:0000313" key="4">
    <source>
        <dbReference type="Proteomes" id="UP001595528"/>
    </source>
</evidence>
<gene>
    <name evidence="3" type="ORF">ACFOGJ_22465</name>
</gene>
<evidence type="ECO:0000256" key="1">
    <source>
        <dbReference type="SAM" id="MobiDB-lite"/>
    </source>
</evidence>
<accession>A0ABV7L5Z9</accession>
<sequence length="259" mass="27842">MTRRPVFRRPSGPSGRLWLLPVIVVLVLAALWAGAFLQFLSGLPSGESIDRRKTDAVVVLTGGPVRLAEGLNLLQQGLAGHMLVSGVNPTVDKAALGEVAGRAELLDCCVDLGFAARNTEENALEVAEWARSRGYDSLRVVTAAYHMPRSLLELRRADPEIDYIAHPVFPEQIRLRDWWRWRGTAELLVGEFHKYFAALLRARAERALTGKPPGAGNAGALEPVPAEGTVPAPEISIGGSPLSVERSRGGDAARGGSDT</sequence>
<dbReference type="InterPro" id="IPR003848">
    <property type="entry name" value="DUF218"/>
</dbReference>
<dbReference type="EMBL" id="JBHRTR010000036">
    <property type="protein sequence ID" value="MFC3230032.1"/>
    <property type="molecule type" value="Genomic_DNA"/>
</dbReference>
<organism evidence="3 4">
    <name type="scientific">Marinibaculum pumilum</name>
    <dbReference type="NCBI Taxonomy" id="1766165"/>
    <lineage>
        <taxon>Bacteria</taxon>
        <taxon>Pseudomonadati</taxon>
        <taxon>Pseudomonadota</taxon>
        <taxon>Alphaproteobacteria</taxon>
        <taxon>Rhodospirillales</taxon>
        <taxon>Rhodospirillaceae</taxon>
        <taxon>Marinibaculum</taxon>
    </lineage>
</organism>
<proteinExistence type="predicted"/>
<protein>
    <submittedName>
        <fullName evidence="3">YdcF family protein</fullName>
    </submittedName>
</protein>
<dbReference type="CDD" id="cd06259">
    <property type="entry name" value="YdcF-like"/>
    <property type="match status" value="1"/>
</dbReference>
<name>A0ABV7L5Z9_9PROT</name>
<comment type="caution">
    <text evidence="3">The sequence shown here is derived from an EMBL/GenBank/DDBJ whole genome shotgun (WGS) entry which is preliminary data.</text>
</comment>
<feature type="region of interest" description="Disordered" evidence="1">
    <location>
        <begin position="211"/>
        <end position="259"/>
    </location>
</feature>
<keyword evidence="4" id="KW-1185">Reference proteome</keyword>
<reference evidence="4" key="1">
    <citation type="journal article" date="2019" name="Int. J. Syst. Evol. Microbiol.">
        <title>The Global Catalogue of Microorganisms (GCM) 10K type strain sequencing project: providing services to taxonomists for standard genome sequencing and annotation.</title>
        <authorList>
            <consortium name="The Broad Institute Genomics Platform"/>
            <consortium name="The Broad Institute Genome Sequencing Center for Infectious Disease"/>
            <person name="Wu L."/>
            <person name="Ma J."/>
        </authorList>
    </citation>
    <scope>NUCLEOTIDE SEQUENCE [LARGE SCALE GENOMIC DNA]</scope>
    <source>
        <strain evidence="4">KCTC 42964</strain>
    </source>
</reference>
<dbReference type="Proteomes" id="UP001595528">
    <property type="component" value="Unassembled WGS sequence"/>
</dbReference>
<feature type="domain" description="DUF218" evidence="2">
    <location>
        <begin position="55"/>
        <end position="177"/>
    </location>
</feature>
<dbReference type="RefSeq" id="WP_379904812.1">
    <property type="nucleotide sequence ID" value="NZ_JBHRTR010000036.1"/>
</dbReference>
<evidence type="ECO:0000313" key="3">
    <source>
        <dbReference type="EMBL" id="MFC3230032.1"/>
    </source>
</evidence>
<dbReference type="Pfam" id="PF02698">
    <property type="entry name" value="DUF218"/>
    <property type="match status" value="1"/>
</dbReference>
<evidence type="ECO:0000259" key="2">
    <source>
        <dbReference type="Pfam" id="PF02698"/>
    </source>
</evidence>